<dbReference type="PANTHER" id="PTHR48449">
    <property type="entry name" value="DUF1985 DOMAIN-CONTAINING PROTEIN"/>
    <property type="match status" value="1"/>
</dbReference>
<dbReference type="Proteomes" id="UP001281410">
    <property type="component" value="Unassembled WGS sequence"/>
</dbReference>
<dbReference type="AlphaFoldDB" id="A0AAD9ZRK2"/>
<organism evidence="1 2">
    <name type="scientific">Dipteronia sinensis</name>
    <dbReference type="NCBI Taxonomy" id="43782"/>
    <lineage>
        <taxon>Eukaryota</taxon>
        <taxon>Viridiplantae</taxon>
        <taxon>Streptophyta</taxon>
        <taxon>Embryophyta</taxon>
        <taxon>Tracheophyta</taxon>
        <taxon>Spermatophyta</taxon>
        <taxon>Magnoliopsida</taxon>
        <taxon>eudicotyledons</taxon>
        <taxon>Gunneridae</taxon>
        <taxon>Pentapetalae</taxon>
        <taxon>rosids</taxon>
        <taxon>malvids</taxon>
        <taxon>Sapindales</taxon>
        <taxon>Sapindaceae</taxon>
        <taxon>Hippocastanoideae</taxon>
        <taxon>Acereae</taxon>
        <taxon>Dipteronia</taxon>
    </lineage>
</organism>
<keyword evidence="2" id="KW-1185">Reference proteome</keyword>
<evidence type="ECO:0000313" key="1">
    <source>
        <dbReference type="EMBL" id="KAK3188737.1"/>
    </source>
</evidence>
<reference evidence="1" key="1">
    <citation type="journal article" date="2023" name="Plant J.">
        <title>Genome sequences and population genomics provide insights into the demographic history, inbreeding, and mutation load of two 'living fossil' tree species of Dipteronia.</title>
        <authorList>
            <person name="Feng Y."/>
            <person name="Comes H.P."/>
            <person name="Chen J."/>
            <person name="Zhu S."/>
            <person name="Lu R."/>
            <person name="Zhang X."/>
            <person name="Li P."/>
            <person name="Qiu J."/>
            <person name="Olsen K.M."/>
            <person name="Qiu Y."/>
        </authorList>
    </citation>
    <scope>NUCLEOTIDE SEQUENCE</scope>
    <source>
        <strain evidence="1">NBL</strain>
    </source>
</reference>
<evidence type="ECO:0008006" key="3">
    <source>
        <dbReference type="Google" id="ProtNLM"/>
    </source>
</evidence>
<evidence type="ECO:0000313" key="2">
    <source>
        <dbReference type="Proteomes" id="UP001281410"/>
    </source>
</evidence>
<sequence>MIIDWFRNLIPNNNNSDEDMVKLALILLLEMMLVGKDDRNGILYLALELVDDLDVFNKFPWGLFIYARTFNSLASCLVGRDDKLKYKFKEGVDALAKLKVERYSVYPVYASIHWRTIHGILITIQRHLLLKYLKKAFHIKEMSMSLFMS</sequence>
<dbReference type="PANTHER" id="PTHR48449:SF1">
    <property type="entry name" value="DUF1985 DOMAIN-CONTAINING PROTEIN"/>
    <property type="match status" value="1"/>
</dbReference>
<name>A0AAD9ZRK2_9ROSI</name>
<dbReference type="EMBL" id="JANJYJ010000009">
    <property type="protein sequence ID" value="KAK3188737.1"/>
    <property type="molecule type" value="Genomic_DNA"/>
</dbReference>
<proteinExistence type="predicted"/>
<comment type="caution">
    <text evidence="1">The sequence shown here is derived from an EMBL/GenBank/DDBJ whole genome shotgun (WGS) entry which is preliminary data.</text>
</comment>
<protein>
    <recommendedName>
        <fullName evidence="3">DUF1985 domain-containing protein</fullName>
    </recommendedName>
</protein>
<accession>A0AAD9ZRK2</accession>
<gene>
    <name evidence="1" type="ORF">Dsin_028298</name>
</gene>